<gene>
    <name evidence="1" type="ORF">RPERSI_LOCUS25069</name>
</gene>
<evidence type="ECO:0000313" key="2">
    <source>
        <dbReference type="Proteomes" id="UP000789920"/>
    </source>
</evidence>
<dbReference type="EMBL" id="CAJVQC010081895">
    <property type="protein sequence ID" value="CAG8819134.1"/>
    <property type="molecule type" value="Genomic_DNA"/>
</dbReference>
<evidence type="ECO:0000313" key="1">
    <source>
        <dbReference type="EMBL" id="CAG8819134.1"/>
    </source>
</evidence>
<accession>A0ACA9RZB7</accession>
<dbReference type="Proteomes" id="UP000789920">
    <property type="component" value="Unassembled WGS sequence"/>
</dbReference>
<name>A0ACA9RZB7_9GLOM</name>
<feature type="non-terminal residue" evidence="1">
    <location>
        <position position="1"/>
    </location>
</feature>
<sequence>PSKSEHLPFEFWLCPNSKLLKVNKPSKLMQLRKLGGTFQTGSS</sequence>
<proteinExistence type="predicted"/>
<protein>
    <submittedName>
        <fullName evidence="1">24797_t:CDS:1</fullName>
    </submittedName>
</protein>
<reference evidence="1" key="1">
    <citation type="submission" date="2021-06" db="EMBL/GenBank/DDBJ databases">
        <authorList>
            <person name="Kallberg Y."/>
            <person name="Tangrot J."/>
            <person name="Rosling A."/>
        </authorList>
    </citation>
    <scope>NUCLEOTIDE SEQUENCE</scope>
    <source>
        <strain evidence="1">MA461A</strain>
    </source>
</reference>
<organism evidence="1 2">
    <name type="scientific">Racocetra persica</name>
    <dbReference type="NCBI Taxonomy" id="160502"/>
    <lineage>
        <taxon>Eukaryota</taxon>
        <taxon>Fungi</taxon>
        <taxon>Fungi incertae sedis</taxon>
        <taxon>Mucoromycota</taxon>
        <taxon>Glomeromycotina</taxon>
        <taxon>Glomeromycetes</taxon>
        <taxon>Diversisporales</taxon>
        <taxon>Gigasporaceae</taxon>
        <taxon>Racocetra</taxon>
    </lineage>
</organism>
<keyword evidence="2" id="KW-1185">Reference proteome</keyword>
<comment type="caution">
    <text evidence="1">The sequence shown here is derived from an EMBL/GenBank/DDBJ whole genome shotgun (WGS) entry which is preliminary data.</text>
</comment>